<reference evidence="1 2" key="1">
    <citation type="journal article" date="2020" name="Microbes Environ.">
        <title>Synthetic bacterial community of duckweed: a simple and stable system to study plant-microbe interactions.</title>
        <authorList>
            <person name="Ishizawa H."/>
            <person name="Tada M."/>
            <person name="Kuroda M."/>
            <person name="Inoue D."/>
            <person name="Futamata H."/>
            <person name="Ike M."/>
        </authorList>
    </citation>
    <scope>NUCLEOTIDE SEQUENCE [LARGE SCALE GENOMIC DNA]</scope>
    <source>
        <strain evidence="1 2">DW100</strain>
    </source>
</reference>
<dbReference type="RefSeq" id="WP_338614264.1">
    <property type="nucleotide sequence ID" value="NZ_AP029022.1"/>
</dbReference>
<dbReference type="InterPro" id="IPR027417">
    <property type="entry name" value="P-loop_NTPase"/>
</dbReference>
<sequence>MILKIENYHSYFKENYNYNIDISAFITELLETNSFGRIGYKISELNNFTTTKRHYYFNQAQNRKEYLKPQIDDHILNNFLKYEYLGPLEFSLASYLLNPNIEYDVFVLTGALGSGKSSLSNYTLDFIENSNLTSEDLLHFPKSGLIHRVNFNEHFNSDNKYEIVEEFKLLLISKVTSLVESIHKNELFINNFIEIIDSKKNERYNLFSDYSRKLRNSNLKTEEQKFDFLLNWLNNFDSNLSYKLRLISYLLAFIKEFKGNAKKVDFIILFDNIDKLNDDAQMEILNIIFSFSIKLNIKILVPMRLTTFGKIKGNGSYSFAVFQNTGQLPVSIFGERIKHFLANKEEYNLDTKVSKEYHSDLISKIDFINTQLLDDTNLNRLTNFFTSISGNSIRRGLFISERFFVNSAFSYKDKTLYQDEFLKALLVADTENCKMYGNDRLINNIFSTTENNNSLLKVRILQILDFFRENNWVCKMSLILSQISLFEEYSNEEILDAINDLITYTRRLVYIEGVKEYTDYSNLSQSMNDVVHITYSGIEYLNTLIYNTVFLQTAFIGINWKIPNSFKNIDYLRTYVESVYETDKSSSTLYLKNVIENKKFTITDFLDSLYDYRETKERMKLLRNCLYLLMLNDLNQITIYYENNNVHNIESIEDRYIKNSIIIDIIGKTSISVFNILKTGHFNKSEIENWYNLLILSNLWHKAIFKFDNKIVNNSVELYETELRNK</sequence>
<evidence type="ECO:0008006" key="3">
    <source>
        <dbReference type="Google" id="ProtNLM"/>
    </source>
</evidence>
<dbReference type="SUPFAM" id="SSF52540">
    <property type="entry name" value="P-loop containing nucleoside triphosphate hydrolases"/>
    <property type="match status" value="1"/>
</dbReference>
<name>A0ABN7CAF0_9FLAO</name>
<evidence type="ECO:0000313" key="1">
    <source>
        <dbReference type="EMBL" id="BEV03318.1"/>
    </source>
</evidence>
<protein>
    <recommendedName>
        <fullName evidence="3">KAP family P-loop domain-containing protein</fullName>
    </recommendedName>
</protein>
<dbReference type="EMBL" id="AP029022">
    <property type="protein sequence ID" value="BEV03318.1"/>
    <property type="molecule type" value="Genomic_DNA"/>
</dbReference>
<proteinExistence type="predicted"/>
<accession>A0ABN7CAF0</accession>
<evidence type="ECO:0000313" key="2">
    <source>
        <dbReference type="Proteomes" id="UP001380186"/>
    </source>
</evidence>
<gene>
    <name evidence="1" type="ORF">CRDW_06920</name>
</gene>
<organism evidence="1 2">
    <name type="scientific">Chryseobacterium gambrini</name>
    <dbReference type="NCBI Taxonomy" id="373672"/>
    <lineage>
        <taxon>Bacteria</taxon>
        <taxon>Pseudomonadati</taxon>
        <taxon>Bacteroidota</taxon>
        <taxon>Flavobacteriia</taxon>
        <taxon>Flavobacteriales</taxon>
        <taxon>Weeksellaceae</taxon>
        <taxon>Chryseobacterium group</taxon>
        <taxon>Chryseobacterium</taxon>
    </lineage>
</organism>
<keyword evidence="2" id="KW-1185">Reference proteome</keyword>
<dbReference type="Proteomes" id="UP001380186">
    <property type="component" value="Chromosome"/>
</dbReference>